<dbReference type="EMBL" id="NSDM01000014">
    <property type="protein sequence ID" value="MDQ2587959.1"/>
    <property type="molecule type" value="Genomic_DNA"/>
</dbReference>
<dbReference type="Proteomes" id="UP001225605">
    <property type="component" value="Unassembled WGS sequence"/>
</dbReference>
<organism evidence="2 3">
    <name type="scientific">Saccharothrix yanglingensis</name>
    <dbReference type="NCBI Taxonomy" id="659496"/>
    <lineage>
        <taxon>Bacteria</taxon>
        <taxon>Bacillati</taxon>
        <taxon>Actinomycetota</taxon>
        <taxon>Actinomycetes</taxon>
        <taxon>Pseudonocardiales</taxon>
        <taxon>Pseudonocardiaceae</taxon>
        <taxon>Saccharothrix</taxon>
    </lineage>
</organism>
<proteinExistence type="predicted"/>
<evidence type="ECO:0000313" key="3">
    <source>
        <dbReference type="Proteomes" id="UP001225605"/>
    </source>
</evidence>
<gene>
    <name evidence="2" type="ORF">CKY47_29085</name>
</gene>
<evidence type="ECO:0000313" key="2">
    <source>
        <dbReference type="EMBL" id="MDQ2587959.1"/>
    </source>
</evidence>
<accession>A0ABU0XBA9</accession>
<comment type="caution">
    <text evidence="2">The sequence shown here is derived from an EMBL/GenBank/DDBJ whole genome shotgun (WGS) entry which is preliminary data.</text>
</comment>
<feature type="region of interest" description="Disordered" evidence="1">
    <location>
        <begin position="87"/>
        <end position="122"/>
    </location>
</feature>
<sequence>MCLAERAEGAEQFPLEPPQVADVDPAALVALGLLQLRAPQEVLGPRVPAQVDLVQRPVVGEHDDLGGQLVTRGGRGRAPERLEQSCAAHFGTPHDDSVDHDRTGRSHSRAVPPYVADRSSAV</sequence>
<protein>
    <submittedName>
        <fullName evidence="2">Uncharacterized protein</fullName>
    </submittedName>
</protein>
<evidence type="ECO:0000256" key="1">
    <source>
        <dbReference type="SAM" id="MobiDB-lite"/>
    </source>
</evidence>
<reference evidence="2 3" key="1">
    <citation type="submission" date="2017-06" db="EMBL/GenBank/DDBJ databases">
        <title>Cultured bacterium strain Saccharothrix yanglingensis Hhs.015.</title>
        <authorList>
            <person name="Xia Y."/>
        </authorList>
    </citation>
    <scope>NUCLEOTIDE SEQUENCE [LARGE SCALE GENOMIC DNA]</scope>
    <source>
        <strain evidence="2 3">Hhs.015</strain>
    </source>
</reference>
<feature type="compositionally biased region" description="Basic and acidic residues" evidence="1">
    <location>
        <begin position="92"/>
        <end position="104"/>
    </location>
</feature>
<keyword evidence="3" id="KW-1185">Reference proteome</keyword>
<name>A0ABU0XBA9_9PSEU</name>